<proteinExistence type="predicted"/>
<dbReference type="GeneID" id="59454044"/>
<sequence>MNDSYMVEPEGLLVKLPPETPLDEKTTWFLKYTETIRSFGGSVELYIGRSSWPSVYGLACRDTGLANTFVELPEPEEAMLFEEDGA</sequence>
<protein>
    <submittedName>
        <fullName evidence="1">Uncharacterized protein</fullName>
    </submittedName>
</protein>
<accession>A0A7M1UQU9</accession>
<dbReference type="RefSeq" id="WP_193436425.1">
    <property type="nucleotide sequence ID" value="NZ_CP063144.1"/>
</dbReference>
<dbReference type="AlphaFoldDB" id="A0A7M1UQU9"/>
<keyword evidence="2" id="KW-1185">Reference proteome</keyword>
<dbReference type="EMBL" id="CP063144">
    <property type="protein sequence ID" value="QOR94628.1"/>
    <property type="molecule type" value="Genomic_DNA"/>
</dbReference>
<dbReference type="KEGG" id="tcs:IMZ38_01460"/>
<reference evidence="1 2" key="1">
    <citation type="submission" date="2020-10" db="EMBL/GenBank/DDBJ databases">
        <title>Complete genome sequence of Thermosphaera aggregans strain 3507.</title>
        <authorList>
            <person name="Zayulina K.S."/>
            <person name="Elcheninov A.G."/>
            <person name="Toshchakov S.V."/>
            <person name="Kublanov I.V."/>
            <person name="Kochetkova T.V."/>
        </authorList>
    </citation>
    <scope>NUCLEOTIDE SEQUENCE [LARGE SCALE GENOMIC DNA]</scope>
    <source>
        <strain evidence="1 2">3507</strain>
    </source>
</reference>
<dbReference type="Proteomes" id="UP000593766">
    <property type="component" value="Chromosome"/>
</dbReference>
<evidence type="ECO:0000313" key="2">
    <source>
        <dbReference type="Proteomes" id="UP000593766"/>
    </source>
</evidence>
<name>A0A7M1UQU9_9CREN</name>
<organism evidence="1 2">
    <name type="scientific">Thermosphaera chiliense</name>
    <dbReference type="NCBI Taxonomy" id="3402707"/>
    <lineage>
        <taxon>Archaea</taxon>
        <taxon>Thermoproteota</taxon>
        <taxon>Thermoprotei</taxon>
        <taxon>Desulfurococcales</taxon>
        <taxon>Desulfurococcaceae</taxon>
        <taxon>Thermosphaera</taxon>
    </lineage>
</organism>
<evidence type="ECO:0000313" key="1">
    <source>
        <dbReference type="EMBL" id="QOR94628.1"/>
    </source>
</evidence>
<dbReference type="OrthoDB" id="374806at2157"/>
<gene>
    <name evidence="1" type="ORF">IMZ38_01460</name>
</gene>